<dbReference type="Pfam" id="PF00430">
    <property type="entry name" value="ATP-synt_B"/>
    <property type="match status" value="1"/>
</dbReference>
<dbReference type="InterPro" id="IPR050059">
    <property type="entry name" value="ATP_synthase_B_chain"/>
</dbReference>
<evidence type="ECO:0000256" key="7">
    <source>
        <dbReference type="ARBA" id="ARBA00022781"/>
    </source>
</evidence>
<keyword evidence="17" id="KW-0175">Coiled coil</keyword>
<keyword evidence="10 15" id="KW-0472">Membrane</keyword>
<evidence type="ECO:0000313" key="19">
    <source>
        <dbReference type="Proteomes" id="UP000253529"/>
    </source>
</evidence>
<evidence type="ECO:0000256" key="11">
    <source>
        <dbReference type="ARBA" id="ARBA00023310"/>
    </source>
</evidence>
<evidence type="ECO:0000256" key="10">
    <source>
        <dbReference type="ARBA" id="ARBA00023136"/>
    </source>
</evidence>
<evidence type="ECO:0000256" key="17">
    <source>
        <dbReference type="SAM" id="Coils"/>
    </source>
</evidence>
<evidence type="ECO:0000256" key="3">
    <source>
        <dbReference type="ARBA" id="ARBA00022448"/>
    </source>
</evidence>
<feature type="coiled-coil region" evidence="17">
    <location>
        <begin position="30"/>
        <end position="96"/>
    </location>
</feature>
<comment type="subunit">
    <text evidence="14 15">F-type ATPases have 2 components, F(1) - the catalytic core - and F(0) - the membrane proton channel. F(1) has five subunits: alpha(3), beta(3), gamma(1), delta(1), epsilon(1). F(0) has three main subunits: a(1), b(2) and c(10-14). The alpha and beta chains form an alternating ring which encloses part of the gamma chain. F(1) is attached to F(0) by a central stalk formed by the gamma and epsilon chains, while a peripheral stalk is formed by the delta and b chains.</text>
</comment>
<evidence type="ECO:0000256" key="6">
    <source>
        <dbReference type="ARBA" id="ARBA00022692"/>
    </source>
</evidence>
<keyword evidence="8 15" id="KW-1133">Transmembrane helix</keyword>
<comment type="caution">
    <text evidence="18">The sequence shown here is derived from an EMBL/GenBank/DDBJ whole genome shotgun (WGS) entry which is preliminary data.</text>
</comment>
<evidence type="ECO:0000256" key="8">
    <source>
        <dbReference type="ARBA" id="ARBA00022989"/>
    </source>
</evidence>
<dbReference type="GO" id="GO:0045259">
    <property type="term" value="C:proton-transporting ATP synthase complex"/>
    <property type="evidence" value="ECO:0007669"/>
    <property type="project" value="UniProtKB-KW"/>
</dbReference>
<evidence type="ECO:0000256" key="16">
    <source>
        <dbReference type="RuleBase" id="RU003848"/>
    </source>
</evidence>
<feature type="transmembrane region" description="Helical" evidence="15">
    <location>
        <begin position="6"/>
        <end position="25"/>
    </location>
</feature>
<comment type="function">
    <text evidence="12 15">F(1)F(0) ATP synthase produces ATP from ADP in the presence of a proton or sodium gradient. F-type ATPases consist of two structural domains, F(1) containing the extramembraneous catalytic core and F(0) containing the membrane proton channel, linked together by a central stalk and a peripheral stalk. During catalysis, ATP synthesis in the catalytic domain of F(1) is coupled via a rotary mechanism of the central stalk subunits to proton translocation.</text>
</comment>
<evidence type="ECO:0000256" key="13">
    <source>
        <dbReference type="ARBA" id="ARBA00025614"/>
    </source>
</evidence>
<proteinExistence type="inferred from homology"/>
<dbReference type="GO" id="GO:0046961">
    <property type="term" value="F:proton-transporting ATPase activity, rotational mechanism"/>
    <property type="evidence" value="ECO:0007669"/>
    <property type="project" value="TreeGrafter"/>
</dbReference>
<evidence type="ECO:0000313" key="18">
    <source>
        <dbReference type="EMBL" id="RBP17333.1"/>
    </source>
</evidence>
<dbReference type="PANTHER" id="PTHR33445:SF1">
    <property type="entry name" value="ATP SYNTHASE SUBUNIT B"/>
    <property type="match status" value="1"/>
</dbReference>
<reference evidence="18 19" key="1">
    <citation type="submission" date="2018-06" db="EMBL/GenBank/DDBJ databases">
        <title>Genomic Encyclopedia of Type Strains, Phase IV (KMG-IV): sequencing the most valuable type-strain genomes for metagenomic binning, comparative biology and taxonomic classification.</title>
        <authorList>
            <person name="Goeker M."/>
        </authorList>
    </citation>
    <scope>NUCLEOTIDE SEQUENCE [LARGE SCALE GENOMIC DNA]</scope>
    <source>
        <strain evidence="18 19">DSM 24875</strain>
    </source>
</reference>
<evidence type="ECO:0000256" key="15">
    <source>
        <dbReference type="HAMAP-Rule" id="MF_01398"/>
    </source>
</evidence>
<dbReference type="AlphaFoldDB" id="A0A366FRM1"/>
<comment type="subcellular location">
    <subcellularLocation>
        <location evidence="1">Cell inner membrane</location>
        <topology evidence="1">Single-pass membrane protein</topology>
    </subcellularLocation>
    <subcellularLocation>
        <location evidence="15">Cell membrane</location>
        <topology evidence="15">Single-pass membrane protein</topology>
    </subcellularLocation>
</comment>
<keyword evidence="6 15" id="KW-0812">Transmembrane</keyword>
<dbReference type="RefSeq" id="WP_113887948.1">
    <property type="nucleotide sequence ID" value="NZ_QNRK01000003.1"/>
</dbReference>
<keyword evidence="9 15" id="KW-0406">Ion transport</keyword>
<dbReference type="PANTHER" id="PTHR33445">
    <property type="entry name" value="ATP SYNTHASE SUBUNIT B', CHLOROPLASTIC"/>
    <property type="match status" value="1"/>
</dbReference>
<dbReference type="InterPro" id="IPR002146">
    <property type="entry name" value="ATP_synth_b/b'su_bac/chlpt"/>
</dbReference>
<comment type="similarity">
    <text evidence="2 15 16">Belongs to the ATPase B chain family.</text>
</comment>
<dbReference type="Proteomes" id="UP000253529">
    <property type="component" value="Unassembled WGS sequence"/>
</dbReference>
<evidence type="ECO:0000256" key="9">
    <source>
        <dbReference type="ARBA" id="ARBA00023065"/>
    </source>
</evidence>
<evidence type="ECO:0000256" key="14">
    <source>
        <dbReference type="ARBA" id="ARBA00025830"/>
    </source>
</evidence>
<evidence type="ECO:0000256" key="2">
    <source>
        <dbReference type="ARBA" id="ARBA00005513"/>
    </source>
</evidence>
<organism evidence="18 19">
    <name type="scientific">Roseiarcus fermentans</name>
    <dbReference type="NCBI Taxonomy" id="1473586"/>
    <lineage>
        <taxon>Bacteria</taxon>
        <taxon>Pseudomonadati</taxon>
        <taxon>Pseudomonadota</taxon>
        <taxon>Alphaproteobacteria</taxon>
        <taxon>Hyphomicrobiales</taxon>
        <taxon>Roseiarcaceae</taxon>
        <taxon>Roseiarcus</taxon>
    </lineage>
</organism>
<evidence type="ECO:0000256" key="12">
    <source>
        <dbReference type="ARBA" id="ARBA00025198"/>
    </source>
</evidence>
<dbReference type="CDD" id="cd06503">
    <property type="entry name" value="ATP-synt_Fo_b"/>
    <property type="match status" value="1"/>
</dbReference>
<dbReference type="HAMAP" id="MF_01398">
    <property type="entry name" value="ATP_synth_b_bprime"/>
    <property type="match status" value="1"/>
</dbReference>
<evidence type="ECO:0000256" key="4">
    <source>
        <dbReference type="ARBA" id="ARBA00022475"/>
    </source>
</evidence>
<keyword evidence="11 15" id="KW-0066">ATP synthesis</keyword>
<keyword evidence="19" id="KW-1185">Reference proteome</keyword>
<keyword evidence="3 15" id="KW-0813">Transport</keyword>
<accession>A0A366FRM1</accession>
<evidence type="ECO:0000256" key="5">
    <source>
        <dbReference type="ARBA" id="ARBA00022547"/>
    </source>
</evidence>
<dbReference type="EMBL" id="QNRK01000003">
    <property type="protein sequence ID" value="RBP17333.1"/>
    <property type="molecule type" value="Genomic_DNA"/>
</dbReference>
<evidence type="ECO:0000256" key="1">
    <source>
        <dbReference type="ARBA" id="ARBA00004377"/>
    </source>
</evidence>
<sequence length="161" mass="17137">MHYDAEFFVLCGFIVFVGLLVYLGAHKAVLKALDARGEAIQKELDEAAKLRNEAVALLASFEKKRAEAEASAAAIVAEAKAQAEQLKKDAVERMNDFIARRTRQAESKIAFAEAQAAADVRAAAADHAAKAAELVLAGQMQGAGGADLVSREIEGLKARLN</sequence>
<dbReference type="GO" id="GO:0046933">
    <property type="term" value="F:proton-transporting ATP synthase activity, rotational mechanism"/>
    <property type="evidence" value="ECO:0007669"/>
    <property type="project" value="UniProtKB-UniRule"/>
</dbReference>
<comment type="function">
    <text evidence="13">Component of the F(0) channel, it forms part of the peripheral stalk, linking F(1) to F(0). The b'-subunit is a diverged and duplicated form of b found in plants and photosynthetic bacteria.</text>
</comment>
<dbReference type="OrthoDB" id="8479836at2"/>
<dbReference type="GO" id="GO:0005886">
    <property type="term" value="C:plasma membrane"/>
    <property type="evidence" value="ECO:0007669"/>
    <property type="project" value="UniProtKB-SubCell"/>
</dbReference>
<name>A0A366FRM1_9HYPH</name>
<keyword evidence="4 15" id="KW-1003">Cell membrane</keyword>
<keyword evidence="5 15" id="KW-0138">CF(0)</keyword>
<protein>
    <recommendedName>
        <fullName evidence="15">ATP synthase subunit b</fullName>
    </recommendedName>
    <alternativeName>
        <fullName evidence="15">ATP synthase F(0) sector subunit b</fullName>
    </alternativeName>
    <alternativeName>
        <fullName evidence="15">ATPase subunit I</fullName>
    </alternativeName>
    <alternativeName>
        <fullName evidence="15">F-type ATPase subunit b</fullName>
        <shortName evidence="15">F-ATPase subunit b</shortName>
    </alternativeName>
</protein>
<gene>
    <name evidence="15" type="primary">atpF</name>
    <name evidence="18" type="ORF">DFR50_103220</name>
</gene>
<keyword evidence="7 15" id="KW-0375">Hydrogen ion transport</keyword>